<feature type="domain" description="Orn/DAP/Arg decarboxylase 2 N-terminal" evidence="5">
    <location>
        <begin position="24"/>
        <end position="267"/>
    </location>
</feature>
<dbReference type="InterPro" id="IPR029066">
    <property type="entry name" value="PLP-binding_barrel"/>
</dbReference>
<dbReference type="Proteomes" id="UP000763557">
    <property type="component" value="Unassembled WGS sequence"/>
</dbReference>
<keyword evidence="7" id="KW-1185">Reference proteome</keyword>
<evidence type="ECO:0000313" key="7">
    <source>
        <dbReference type="Proteomes" id="UP000763557"/>
    </source>
</evidence>
<comment type="cofactor">
    <cofactor evidence="1">
        <name>pyridoxal 5'-phosphate</name>
        <dbReference type="ChEBI" id="CHEBI:597326"/>
    </cofactor>
</comment>
<comment type="caution">
    <text evidence="6">The sequence shown here is derived from an EMBL/GenBank/DDBJ whole genome shotgun (WGS) entry which is preliminary data.</text>
</comment>
<dbReference type="SUPFAM" id="SSF50621">
    <property type="entry name" value="Alanine racemase C-terminal domain-like"/>
    <property type="match status" value="1"/>
</dbReference>
<evidence type="ECO:0000259" key="5">
    <source>
        <dbReference type="Pfam" id="PF02784"/>
    </source>
</evidence>
<dbReference type="InterPro" id="IPR009006">
    <property type="entry name" value="Ala_racemase/Decarboxylase_C"/>
</dbReference>
<dbReference type="InterPro" id="IPR022644">
    <property type="entry name" value="De-COase2_N"/>
</dbReference>
<dbReference type="Gene3D" id="3.20.20.10">
    <property type="entry name" value="Alanine racemase"/>
    <property type="match status" value="1"/>
</dbReference>
<gene>
    <name evidence="6" type="ORF">GC106_19180</name>
</gene>
<organism evidence="6 7">
    <name type="scientific">Kibdelosporangium persicum</name>
    <dbReference type="NCBI Taxonomy" id="2698649"/>
    <lineage>
        <taxon>Bacteria</taxon>
        <taxon>Bacillati</taxon>
        <taxon>Actinomycetota</taxon>
        <taxon>Actinomycetes</taxon>
        <taxon>Pseudonocardiales</taxon>
        <taxon>Pseudonocardiaceae</taxon>
        <taxon>Kibdelosporangium</taxon>
    </lineage>
</organism>
<accession>A0ABX2F1B0</accession>
<dbReference type="Pfam" id="PF02784">
    <property type="entry name" value="Orn_Arg_deC_N"/>
    <property type="match status" value="1"/>
</dbReference>
<dbReference type="SUPFAM" id="SSF51419">
    <property type="entry name" value="PLP-binding barrel"/>
    <property type="match status" value="1"/>
</dbReference>
<keyword evidence="3" id="KW-0663">Pyridoxal phosphate</keyword>
<dbReference type="InterPro" id="IPR002433">
    <property type="entry name" value="Orn_de-COase"/>
</dbReference>
<dbReference type="RefSeq" id="WP_173127308.1">
    <property type="nucleotide sequence ID" value="NZ_CBCSGW010000015.1"/>
</dbReference>
<dbReference type="PRINTS" id="PR01182">
    <property type="entry name" value="ORNDCRBXLASE"/>
</dbReference>
<reference evidence="6 7" key="1">
    <citation type="submission" date="2020-01" db="EMBL/GenBank/DDBJ databases">
        <title>Kibdelosporangium persica a novel Actinomycetes from a hot desert in Iran.</title>
        <authorList>
            <person name="Safaei N."/>
            <person name="Zaburannyi N."/>
            <person name="Mueller R."/>
            <person name="Wink J."/>
        </authorList>
    </citation>
    <scope>NUCLEOTIDE SEQUENCE [LARGE SCALE GENOMIC DNA]</scope>
    <source>
        <strain evidence="6 7">4NS15</strain>
    </source>
</reference>
<dbReference type="EMBL" id="JAAATY010000004">
    <property type="protein sequence ID" value="NRN64712.1"/>
    <property type="molecule type" value="Genomic_DNA"/>
</dbReference>
<proteinExistence type="inferred from homology"/>
<dbReference type="InterPro" id="IPR000183">
    <property type="entry name" value="Orn/DAP/Arg_de-COase"/>
</dbReference>
<dbReference type="Gene3D" id="2.40.37.10">
    <property type="entry name" value="Lyase, Ornithine Decarboxylase, Chain A, domain 1"/>
    <property type="match status" value="1"/>
</dbReference>
<name>A0ABX2F1B0_9PSEU</name>
<sequence length="394" mass="42007">MVEYDSVLAALASVGGDQLVFDLAGIRQRYDSLVRELPGAAVRFAIKSCPAPELLDFLTEWNSGFDAASPRELALAIEAGAPIDRIHYGNTVKSDEDILAAYRLGVRDFATDSVEDVVSIAAHAPGSRVFCRIATSGEGAFWGLSRKYGCSTVEAVRVLVTANSLGLKPSGLSFHVGSQQMTATAWTRAFADVAEVIVALRAHGIAPDHVNVGGGLPALGYLDTNGTPLVPPIGEMFASIRAGMAEVRRVAGAPIGFRLEPGRHLVADSGAIKARVSRFAVRELRDGEREHWLYLSCGKFNGLYELDQVVYPFVFPTHIGEESAPAVVGGPTCDSDDIFFQGRPVVHVPTSIRSGDPVWILSSGAYSISYTTVGFNGFPPLPATFVRPLEGVAC</sequence>
<evidence type="ECO:0000256" key="2">
    <source>
        <dbReference type="ARBA" id="ARBA00008872"/>
    </source>
</evidence>
<evidence type="ECO:0000313" key="6">
    <source>
        <dbReference type="EMBL" id="NRN64712.1"/>
    </source>
</evidence>
<dbReference type="PRINTS" id="PR01179">
    <property type="entry name" value="ODADCRBXLASE"/>
</dbReference>
<dbReference type="CDD" id="cd00622">
    <property type="entry name" value="PLPDE_III_ODC"/>
    <property type="match status" value="1"/>
</dbReference>
<evidence type="ECO:0000256" key="1">
    <source>
        <dbReference type="ARBA" id="ARBA00001933"/>
    </source>
</evidence>
<evidence type="ECO:0000256" key="3">
    <source>
        <dbReference type="ARBA" id="ARBA00022898"/>
    </source>
</evidence>
<dbReference type="PANTHER" id="PTHR11482:SF6">
    <property type="entry name" value="ORNITHINE DECARBOXYLASE 1-RELATED"/>
    <property type="match status" value="1"/>
</dbReference>
<comment type="similarity">
    <text evidence="2">Belongs to the Orn/Lys/Arg decarboxylase class-II family.</text>
</comment>
<protein>
    <submittedName>
        <fullName evidence="6">Type III PLP-dependent enzyme</fullName>
    </submittedName>
</protein>
<dbReference type="PANTHER" id="PTHR11482">
    <property type="entry name" value="ARGININE/DIAMINOPIMELATE/ORNITHINE DECARBOXYLASE"/>
    <property type="match status" value="1"/>
</dbReference>
<keyword evidence="4" id="KW-0456">Lyase</keyword>
<evidence type="ECO:0000256" key="4">
    <source>
        <dbReference type="ARBA" id="ARBA00023239"/>
    </source>
</evidence>